<dbReference type="Proteomes" id="UP000382040">
    <property type="component" value="Unassembled WGS sequence"/>
</dbReference>
<reference evidence="1 2" key="1">
    <citation type="submission" date="2019-08" db="EMBL/GenBank/DDBJ databases">
        <authorList>
            <person name="Peeters C."/>
        </authorList>
    </citation>
    <scope>NUCLEOTIDE SEQUENCE [LARGE SCALE GENOMIC DNA]</scope>
    <source>
        <strain evidence="1 2">LMG 20603</strain>
    </source>
</reference>
<proteinExistence type="predicted"/>
<sequence length="424" mass="48219">MIERQETNLKQAAALLHTLKTDPANVAVLLDLHRLLIRRITAAERATLRLKEIVARRKKSLSRDRLPKERAKAVKALINAAIERIDEHKNLMFLWRCFGDGIAHIYFDKYALKHTFYSVEDYSVKEDAGYLTGKDGFRLEWRMVRMAIAGGKPILLCDITHVLRHGDVCLMVGNDPFMIEVKSSRNRNERVDRQRRNLHALGKFFAEDGADEFRGSQNVRRVAHGGAEVTHTAALNAAIRRSYTEGTVVISPERGLYYVACSGDFDAEQLESVPVNTCMAFFLNQTKTERAWMPYCPFTLSINPEHVLSFIKGEISLVVLVDLKELQDQFLAHGLHATVINDGTWFLGLSRQRDAPDSEMSRLSEHLFLRIPLEFQSLSWFVNEQARIDREIVQKYLQLEPTPLDTNAVSTGAMSGTTPLRPQD</sequence>
<evidence type="ECO:0000313" key="1">
    <source>
        <dbReference type="EMBL" id="VVE88398.1"/>
    </source>
</evidence>
<organism evidence="1 2">
    <name type="scientific">Pandoraea bronchicola</name>
    <dbReference type="NCBI Taxonomy" id="2508287"/>
    <lineage>
        <taxon>Bacteria</taxon>
        <taxon>Pseudomonadati</taxon>
        <taxon>Pseudomonadota</taxon>
        <taxon>Betaproteobacteria</taxon>
        <taxon>Burkholderiales</taxon>
        <taxon>Burkholderiaceae</taxon>
        <taxon>Pandoraea</taxon>
    </lineage>
</organism>
<dbReference type="EMBL" id="CABPST010000005">
    <property type="protein sequence ID" value="VVE88398.1"/>
    <property type="molecule type" value="Genomic_DNA"/>
</dbReference>
<accession>A0A5E5BSK6</accession>
<dbReference type="AlphaFoldDB" id="A0A5E5BSK6"/>
<keyword evidence="2" id="KW-1185">Reference proteome</keyword>
<dbReference type="RefSeq" id="WP_150559711.1">
    <property type="nucleotide sequence ID" value="NZ_CABPST010000005.1"/>
</dbReference>
<name>A0A5E5BSK6_9BURK</name>
<gene>
    <name evidence="1" type="ORF">PBR20603_02353</name>
</gene>
<evidence type="ECO:0000313" key="2">
    <source>
        <dbReference type="Proteomes" id="UP000382040"/>
    </source>
</evidence>
<protein>
    <submittedName>
        <fullName evidence="1">Uncharacterized protein</fullName>
    </submittedName>
</protein>
<dbReference type="OrthoDB" id="6864460at2"/>